<dbReference type="AlphaFoldDB" id="A0A839N6A1"/>
<protein>
    <recommendedName>
        <fullName evidence="4">Ricin B lectin domain-containing protein</fullName>
    </recommendedName>
</protein>
<gene>
    <name evidence="2" type="ORF">FHU39_001548</name>
</gene>
<sequence length="469" mass="49331">MSICKATITGALGLGLTAAALVGAAPGARAATSAATSPSTVIDAWQSDAGGPATQLYELNLTSSNKLLTDHGNSMTTGTTMDLYDEVDTTAGVPQANQLLQWVPDNGSDDMFQGGWGHLKNAQSGLCLNLKGGTTALFAPVIQWACGSYANEEFKALPVSPGSHQFKLVSQMDPSMGIGVNDDDGDVANNYDTISRPTADIPADTTWSITRIGGTPIGIGNFAKSDEVLDSLNTTQADGLQAGVHLRDTTRDNQQTWYLQRVGTKNVNSRYAYSIDMSTGQKLTELVPATAPTYRLVSVGNDWAHATCLGTHGDHPDIGAAVETYRCDPNGVDQANQQWIFDNSQATDGGHGEDLAVTGFDMTQFEFAVFSAAMLDPNGGTSTYPVLAINAVGPASGSKLTMHNQSDTPFAATTQIWSWFNLHPSTDSGSGDSSGTTTSTCVGEACLVGNSYGSWDAFVDAWKRALEIN</sequence>
<evidence type="ECO:0000313" key="2">
    <source>
        <dbReference type="EMBL" id="MBB2891564.1"/>
    </source>
</evidence>
<evidence type="ECO:0008006" key="4">
    <source>
        <dbReference type="Google" id="ProtNLM"/>
    </source>
</evidence>
<name>A0A839N6A1_9MICO</name>
<keyword evidence="1" id="KW-0732">Signal</keyword>
<dbReference type="EMBL" id="JACHVQ010000001">
    <property type="protein sequence ID" value="MBB2891564.1"/>
    <property type="molecule type" value="Genomic_DNA"/>
</dbReference>
<dbReference type="CDD" id="cd00161">
    <property type="entry name" value="beta-trefoil_Ricin-like"/>
    <property type="match status" value="2"/>
</dbReference>
<feature type="chain" id="PRO_5032398426" description="Ricin B lectin domain-containing protein" evidence="1">
    <location>
        <begin position="31"/>
        <end position="469"/>
    </location>
</feature>
<keyword evidence="3" id="KW-1185">Reference proteome</keyword>
<dbReference type="RefSeq" id="WP_183319815.1">
    <property type="nucleotide sequence ID" value="NZ_JACHVQ010000001.1"/>
</dbReference>
<organism evidence="2 3">
    <name type="scientific">Flexivirga oryzae</name>
    <dbReference type="NCBI Taxonomy" id="1794944"/>
    <lineage>
        <taxon>Bacteria</taxon>
        <taxon>Bacillati</taxon>
        <taxon>Actinomycetota</taxon>
        <taxon>Actinomycetes</taxon>
        <taxon>Micrococcales</taxon>
        <taxon>Dermacoccaceae</taxon>
        <taxon>Flexivirga</taxon>
    </lineage>
</organism>
<feature type="signal peptide" evidence="1">
    <location>
        <begin position="1"/>
        <end position="30"/>
    </location>
</feature>
<comment type="caution">
    <text evidence="2">The sequence shown here is derived from an EMBL/GenBank/DDBJ whole genome shotgun (WGS) entry which is preliminary data.</text>
</comment>
<evidence type="ECO:0000256" key="1">
    <source>
        <dbReference type="SAM" id="SignalP"/>
    </source>
</evidence>
<accession>A0A839N6A1</accession>
<evidence type="ECO:0000313" key="3">
    <source>
        <dbReference type="Proteomes" id="UP000559182"/>
    </source>
</evidence>
<dbReference type="PROSITE" id="PS50231">
    <property type="entry name" value="RICIN_B_LECTIN"/>
    <property type="match status" value="2"/>
</dbReference>
<dbReference type="SUPFAM" id="SSF50370">
    <property type="entry name" value="Ricin B-like lectins"/>
    <property type="match status" value="2"/>
</dbReference>
<reference evidence="2 3" key="1">
    <citation type="submission" date="2020-08" db="EMBL/GenBank/DDBJ databases">
        <title>Sequencing the genomes of 1000 actinobacteria strains.</title>
        <authorList>
            <person name="Klenk H.-P."/>
        </authorList>
    </citation>
    <scope>NUCLEOTIDE SEQUENCE [LARGE SCALE GENOMIC DNA]</scope>
    <source>
        <strain evidence="2 3">DSM 105369</strain>
    </source>
</reference>
<proteinExistence type="predicted"/>
<dbReference type="Gene3D" id="2.80.10.50">
    <property type="match status" value="1"/>
</dbReference>
<dbReference type="InterPro" id="IPR035992">
    <property type="entry name" value="Ricin_B-like_lectins"/>
</dbReference>
<dbReference type="Proteomes" id="UP000559182">
    <property type="component" value="Unassembled WGS sequence"/>
</dbReference>